<sequence length="94" mass="9935">MARLGVASVGVDELMSAGEFRYLLEVLGTMEAAFLVTLTGWPFAFSACRPDGGSVLVEAVAAGNGQKVYQRNVWIPRRSSRLIDTGTSSAVPSA</sequence>
<evidence type="ECO:0000313" key="1">
    <source>
        <dbReference type="EMBL" id="KUO18827.1"/>
    </source>
</evidence>
<reference evidence="1 2" key="1">
    <citation type="submission" date="2015-10" db="EMBL/GenBank/DDBJ databases">
        <title>Draft genome sequence of Streptomyces sp. RV15, isolated from a marine sponge.</title>
        <authorList>
            <person name="Ruckert C."/>
            <person name="Abdelmohsen U.R."/>
            <person name="Winkler A."/>
            <person name="Hentschel U."/>
            <person name="Kalinowski J."/>
            <person name="Kampfer P."/>
            <person name="Glaeser S."/>
        </authorList>
    </citation>
    <scope>NUCLEOTIDE SEQUENCE [LARGE SCALE GENOMIC DNA]</scope>
    <source>
        <strain evidence="1 2">RV15</strain>
    </source>
</reference>
<accession>A0A117RZS3</accession>
<organism evidence="1 2">
    <name type="scientific">Streptomyces dysideae</name>
    <dbReference type="NCBI Taxonomy" id="909626"/>
    <lineage>
        <taxon>Bacteria</taxon>
        <taxon>Bacillati</taxon>
        <taxon>Actinomycetota</taxon>
        <taxon>Actinomycetes</taxon>
        <taxon>Kitasatosporales</taxon>
        <taxon>Streptomycetaceae</taxon>
        <taxon>Streptomyces</taxon>
    </lineage>
</organism>
<proteinExistence type="predicted"/>
<comment type="caution">
    <text evidence="1">The sequence shown here is derived from an EMBL/GenBank/DDBJ whole genome shotgun (WGS) entry which is preliminary data.</text>
</comment>
<keyword evidence="2" id="KW-1185">Reference proteome</keyword>
<evidence type="ECO:0000313" key="2">
    <source>
        <dbReference type="Proteomes" id="UP000053260"/>
    </source>
</evidence>
<name>A0A117RZS3_9ACTN</name>
<gene>
    <name evidence="1" type="ORF">AQJ91_23490</name>
</gene>
<dbReference type="EMBL" id="LMXB01000058">
    <property type="protein sequence ID" value="KUO18827.1"/>
    <property type="molecule type" value="Genomic_DNA"/>
</dbReference>
<dbReference type="AlphaFoldDB" id="A0A117RZS3"/>
<protein>
    <submittedName>
        <fullName evidence="1">Uncharacterized protein</fullName>
    </submittedName>
</protein>
<dbReference type="Proteomes" id="UP000053260">
    <property type="component" value="Unassembled WGS sequence"/>
</dbReference>